<sequence length="122" mass="14188">MFIKIRKSNAIYFKTNDTPKGRLVNLSSHLYLNLHQITELSHYTLKSPLEKQSVDGKPLTLPAETKVVHLMLAPTFASYPDSKDSERRIHERRFYTLHYLPESLDEYLAIRQALNGFILNND</sequence>
<dbReference type="OrthoDB" id="6118257at2"/>
<dbReference type="RefSeq" id="WP_072326980.1">
    <property type="nucleotide sequence ID" value="NZ_FPJW01000011.1"/>
</dbReference>
<protein>
    <submittedName>
        <fullName evidence="1">Uncharacterized protein</fullName>
    </submittedName>
</protein>
<proteinExistence type="predicted"/>
<name>A0A1K1ZF23_9GAMM</name>
<organism evidence="1 2">
    <name type="scientific">Marinospirillum alkaliphilum DSM 21637</name>
    <dbReference type="NCBI Taxonomy" id="1122209"/>
    <lineage>
        <taxon>Bacteria</taxon>
        <taxon>Pseudomonadati</taxon>
        <taxon>Pseudomonadota</taxon>
        <taxon>Gammaproteobacteria</taxon>
        <taxon>Oceanospirillales</taxon>
        <taxon>Oceanospirillaceae</taxon>
        <taxon>Marinospirillum</taxon>
    </lineage>
</organism>
<accession>A0A1K1ZF23</accession>
<dbReference type="Proteomes" id="UP000182350">
    <property type="component" value="Unassembled WGS sequence"/>
</dbReference>
<dbReference type="EMBL" id="FPJW01000011">
    <property type="protein sequence ID" value="SFX72777.1"/>
    <property type="molecule type" value="Genomic_DNA"/>
</dbReference>
<evidence type="ECO:0000313" key="2">
    <source>
        <dbReference type="Proteomes" id="UP000182350"/>
    </source>
</evidence>
<reference evidence="1 2" key="1">
    <citation type="submission" date="2016-11" db="EMBL/GenBank/DDBJ databases">
        <authorList>
            <person name="Jaros S."/>
            <person name="Januszkiewicz K."/>
            <person name="Wedrychowicz H."/>
        </authorList>
    </citation>
    <scope>NUCLEOTIDE SEQUENCE [LARGE SCALE GENOMIC DNA]</scope>
    <source>
        <strain evidence="1 2">DSM 21637</strain>
    </source>
</reference>
<dbReference type="AlphaFoldDB" id="A0A1K1ZF23"/>
<keyword evidence="2" id="KW-1185">Reference proteome</keyword>
<evidence type="ECO:0000313" key="1">
    <source>
        <dbReference type="EMBL" id="SFX72777.1"/>
    </source>
</evidence>
<gene>
    <name evidence="1" type="ORF">SAMN02745752_02660</name>
</gene>